<reference evidence="1 2" key="1">
    <citation type="submission" date="2016-08" db="EMBL/GenBank/DDBJ databases">
        <authorList>
            <person name="Loux V."/>
            <person name="Rue O."/>
        </authorList>
    </citation>
    <scope>NUCLEOTIDE SEQUENCE [LARGE SCALE GENOMIC DNA]</scope>
    <source>
        <strain evidence="1 2">AFSSA_08CEB44bac</strain>
    </source>
</reference>
<name>A0AAX2CIH6_9BACI</name>
<sequence>MKEQLLILDKLKKGSGAKNITLVQ</sequence>
<dbReference type="AlphaFoldDB" id="A0AAX2CIH6"/>
<protein>
    <submittedName>
        <fullName evidence="1">Uncharacterized protein</fullName>
    </submittedName>
</protein>
<accession>A0AAX2CIH6</accession>
<dbReference type="EMBL" id="FMIK01000033">
    <property type="protein sequence ID" value="SCL95649.1"/>
    <property type="molecule type" value="Genomic_DNA"/>
</dbReference>
<comment type="caution">
    <text evidence="1">The sequence shown here is derived from an EMBL/GenBank/DDBJ whole genome shotgun (WGS) entry which is preliminary data.</text>
</comment>
<organism evidence="1 2">
    <name type="scientific">Bacillus cytotoxicus</name>
    <dbReference type="NCBI Taxonomy" id="580165"/>
    <lineage>
        <taxon>Bacteria</taxon>
        <taxon>Bacillati</taxon>
        <taxon>Bacillota</taxon>
        <taxon>Bacilli</taxon>
        <taxon>Bacillales</taxon>
        <taxon>Bacillaceae</taxon>
        <taxon>Bacillus</taxon>
        <taxon>Bacillus cereus group</taxon>
    </lineage>
</organism>
<proteinExistence type="predicted"/>
<dbReference type="Proteomes" id="UP000242164">
    <property type="component" value="Unassembled WGS sequence"/>
</dbReference>
<evidence type="ECO:0000313" key="2">
    <source>
        <dbReference type="Proteomes" id="UP000242164"/>
    </source>
</evidence>
<gene>
    <name evidence="1" type="ORF">BCB44BAC_02604</name>
</gene>
<evidence type="ECO:0000313" key="1">
    <source>
        <dbReference type="EMBL" id="SCL95649.1"/>
    </source>
</evidence>